<name>A0AAD6U8V4_9AGAR</name>
<feature type="compositionally biased region" description="Low complexity" evidence="1">
    <location>
        <begin position="1"/>
        <end position="14"/>
    </location>
</feature>
<feature type="compositionally biased region" description="Pro residues" evidence="1">
    <location>
        <begin position="233"/>
        <end position="243"/>
    </location>
</feature>
<dbReference type="AlphaFoldDB" id="A0AAD6U8V4"/>
<gene>
    <name evidence="2" type="ORF">B0H15DRAFT_277792</name>
</gene>
<protein>
    <submittedName>
        <fullName evidence="2">Uncharacterized protein</fullName>
    </submittedName>
</protein>
<accession>A0AAD6U8V4</accession>
<comment type="caution">
    <text evidence="2">The sequence shown here is derived from an EMBL/GenBank/DDBJ whole genome shotgun (WGS) entry which is preliminary data.</text>
</comment>
<keyword evidence="3" id="KW-1185">Reference proteome</keyword>
<feature type="compositionally biased region" description="Low complexity" evidence="1">
    <location>
        <begin position="44"/>
        <end position="65"/>
    </location>
</feature>
<feature type="compositionally biased region" description="Basic and acidic residues" evidence="1">
    <location>
        <begin position="17"/>
        <end position="29"/>
    </location>
</feature>
<feature type="region of interest" description="Disordered" evidence="1">
    <location>
        <begin position="278"/>
        <end position="341"/>
    </location>
</feature>
<feature type="region of interest" description="Disordered" evidence="1">
    <location>
        <begin position="1"/>
        <end position="123"/>
    </location>
</feature>
<sequence length="341" mass="35529">MHPQSHFARAQFRAQRSRQEELELERAADSDAWSEGSTEDAPPSSSSSNTSASSRSCSPDASECSVSDTTTAVESDSTAVEFHAYAADEPVAHEQTVPPMMRYKQERQRQRRAPFPASGDALTPGYFRVFLCSPNTTASVHGAPDASPGSLTDAADSESSASDASKAPVQTPALAPCLQGESHVATPKQAQGGEACSGLPLELSSTTASVNGAPDTAESERRSSDAPEAPAATPAPVPAPSPCPACDALQGESHVATPRDEEAYVDLRTALRMTTVVRGATDASAGNSTDTAESKRRSSLAVEAPPETPAPVQLPRPACDGLQGESDVAAPRQQQGEEEEK</sequence>
<organism evidence="2 3">
    <name type="scientific">Mycena belliarum</name>
    <dbReference type="NCBI Taxonomy" id="1033014"/>
    <lineage>
        <taxon>Eukaryota</taxon>
        <taxon>Fungi</taxon>
        <taxon>Dikarya</taxon>
        <taxon>Basidiomycota</taxon>
        <taxon>Agaricomycotina</taxon>
        <taxon>Agaricomycetes</taxon>
        <taxon>Agaricomycetidae</taxon>
        <taxon>Agaricales</taxon>
        <taxon>Marasmiineae</taxon>
        <taxon>Mycenaceae</taxon>
        <taxon>Mycena</taxon>
    </lineage>
</organism>
<dbReference type="Proteomes" id="UP001222325">
    <property type="component" value="Unassembled WGS sequence"/>
</dbReference>
<proteinExistence type="predicted"/>
<feature type="region of interest" description="Disordered" evidence="1">
    <location>
        <begin position="206"/>
        <end position="261"/>
    </location>
</feature>
<evidence type="ECO:0000256" key="1">
    <source>
        <dbReference type="SAM" id="MobiDB-lite"/>
    </source>
</evidence>
<feature type="compositionally biased region" description="Polar residues" evidence="1">
    <location>
        <begin position="66"/>
        <end position="78"/>
    </location>
</feature>
<feature type="compositionally biased region" description="Low complexity" evidence="1">
    <location>
        <begin position="153"/>
        <end position="167"/>
    </location>
</feature>
<feature type="region of interest" description="Disordered" evidence="1">
    <location>
        <begin position="137"/>
        <end position="170"/>
    </location>
</feature>
<feature type="region of interest" description="Disordered" evidence="1">
    <location>
        <begin position="181"/>
        <end position="200"/>
    </location>
</feature>
<reference evidence="2" key="1">
    <citation type="submission" date="2023-03" db="EMBL/GenBank/DDBJ databases">
        <title>Massive genome expansion in bonnet fungi (Mycena s.s.) driven by repeated elements and novel gene families across ecological guilds.</title>
        <authorList>
            <consortium name="Lawrence Berkeley National Laboratory"/>
            <person name="Harder C.B."/>
            <person name="Miyauchi S."/>
            <person name="Viragh M."/>
            <person name="Kuo A."/>
            <person name="Thoen E."/>
            <person name="Andreopoulos B."/>
            <person name="Lu D."/>
            <person name="Skrede I."/>
            <person name="Drula E."/>
            <person name="Henrissat B."/>
            <person name="Morin E."/>
            <person name="Kohler A."/>
            <person name="Barry K."/>
            <person name="LaButti K."/>
            <person name="Morin E."/>
            <person name="Salamov A."/>
            <person name="Lipzen A."/>
            <person name="Mereny Z."/>
            <person name="Hegedus B."/>
            <person name="Baldrian P."/>
            <person name="Stursova M."/>
            <person name="Weitz H."/>
            <person name="Taylor A."/>
            <person name="Grigoriev I.V."/>
            <person name="Nagy L.G."/>
            <person name="Martin F."/>
            <person name="Kauserud H."/>
        </authorList>
    </citation>
    <scope>NUCLEOTIDE SEQUENCE</scope>
    <source>
        <strain evidence="2">CBHHK173m</strain>
    </source>
</reference>
<evidence type="ECO:0000313" key="2">
    <source>
        <dbReference type="EMBL" id="KAJ7089170.1"/>
    </source>
</evidence>
<evidence type="ECO:0000313" key="3">
    <source>
        <dbReference type="Proteomes" id="UP001222325"/>
    </source>
</evidence>
<dbReference type="EMBL" id="JARJCN010000024">
    <property type="protein sequence ID" value="KAJ7089170.1"/>
    <property type="molecule type" value="Genomic_DNA"/>
</dbReference>